<protein>
    <submittedName>
        <fullName evidence="2">DUF1127 domain-containing protein</fullName>
    </submittedName>
</protein>
<dbReference type="Proteomes" id="UP000449846">
    <property type="component" value="Unassembled WGS sequence"/>
</dbReference>
<evidence type="ECO:0000259" key="1">
    <source>
        <dbReference type="Pfam" id="PF06568"/>
    </source>
</evidence>
<name>A0A844HTE1_9RHOB</name>
<dbReference type="InterPro" id="IPR009506">
    <property type="entry name" value="YjiS-like"/>
</dbReference>
<organism evidence="2 3">
    <name type="scientific">Paracoccus litorisediminis</name>
    <dbReference type="NCBI Taxonomy" id="2006130"/>
    <lineage>
        <taxon>Bacteria</taxon>
        <taxon>Pseudomonadati</taxon>
        <taxon>Pseudomonadota</taxon>
        <taxon>Alphaproteobacteria</taxon>
        <taxon>Rhodobacterales</taxon>
        <taxon>Paracoccaceae</taxon>
        <taxon>Paracoccus</taxon>
    </lineage>
</organism>
<accession>A0A844HTE1</accession>
<feature type="domain" description="YjiS-like" evidence="1">
    <location>
        <begin position="59"/>
        <end position="90"/>
    </location>
</feature>
<dbReference type="OrthoDB" id="8005167at2"/>
<gene>
    <name evidence="2" type="ORF">GL300_20440</name>
</gene>
<dbReference type="Pfam" id="PF06568">
    <property type="entry name" value="YjiS-like"/>
    <property type="match status" value="1"/>
</dbReference>
<dbReference type="EMBL" id="WMIG01000017">
    <property type="protein sequence ID" value="MTH61587.1"/>
    <property type="molecule type" value="Genomic_DNA"/>
</dbReference>
<proteinExistence type="predicted"/>
<dbReference type="AlphaFoldDB" id="A0A844HTE1"/>
<evidence type="ECO:0000313" key="3">
    <source>
        <dbReference type="Proteomes" id="UP000449846"/>
    </source>
</evidence>
<reference evidence="2 3" key="1">
    <citation type="submission" date="2019-11" db="EMBL/GenBank/DDBJ databases">
        <authorList>
            <person name="Dong K."/>
        </authorList>
    </citation>
    <scope>NUCLEOTIDE SEQUENCE [LARGE SCALE GENOMIC DNA]</scope>
    <source>
        <strain evidence="2 3">NBRC 112902</strain>
    </source>
</reference>
<evidence type="ECO:0000313" key="2">
    <source>
        <dbReference type="EMBL" id="MTH61587.1"/>
    </source>
</evidence>
<comment type="caution">
    <text evidence="2">The sequence shown here is derived from an EMBL/GenBank/DDBJ whole genome shotgun (WGS) entry which is preliminary data.</text>
</comment>
<sequence length="95" mass="10725">MVRERGACQCHRRATVPRFTAGLTLSPPRFTAGITRACDKGIGTSLTERTALMKPRIYHRLSAWRAPRPTRCEIATLSDHMLRDIGIDPGRIRPR</sequence>
<keyword evidence="3" id="KW-1185">Reference proteome</keyword>